<evidence type="ECO:0000256" key="1">
    <source>
        <dbReference type="ARBA" id="ARBA00004635"/>
    </source>
</evidence>
<dbReference type="Pfam" id="PF05504">
    <property type="entry name" value="Spore_GerAC"/>
    <property type="match status" value="1"/>
</dbReference>
<feature type="domain" description="Spore germination protein N-terminal" evidence="10">
    <location>
        <begin position="21"/>
        <end position="202"/>
    </location>
</feature>
<dbReference type="PANTHER" id="PTHR35789:SF1">
    <property type="entry name" value="SPORE GERMINATION PROTEIN B3"/>
    <property type="match status" value="1"/>
</dbReference>
<feature type="chain" id="PRO_5046675767" evidence="8">
    <location>
        <begin position="18"/>
        <end position="388"/>
    </location>
</feature>
<gene>
    <name evidence="11" type="ORF">ACFQ19_12595</name>
</gene>
<evidence type="ECO:0000256" key="3">
    <source>
        <dbReference type="ARBA" id="ARBA00022544"/>
    </source>
</evidence>
<dbReference type="PANTHER" id="PTHR35789">
    <property type="entry name" value="SPORE GERMINATION PROTEIN B3"/>
    <property type="match status" value="1"/>
</dbReference>
<evidence type="ECO:0000256" key="6">
    <source>
        <dbReference type="ARBA" id="ARBA00023139"/>
    </source>
</evidence>
<evidence type="ECO:0000256" key="5">
    <source>
        <dbReference type="ARBA" id="ARBA00023136"/>
    </source>
</evidence>
<feature type="signal peptide" evidence="8">
    <location>
        <begin position="1"/>
        <end position="17"/>
    </location>
</feature>
<comment type="subcellular location">
    <subcellularLocation>
        <location evidence="1">Membrane</location>
        <topology evidence="1">Lipid-anchor</topology>
    </subcellularLocation>
</comment>
<keyword evidence="4 8" id="KW-0732">Signal</keyword>
<evidence type="ECO:0000313" key="12">
    <source>
        <dbReference type="Proteomes" id="UP001597041"/>
    </source>
</evidence>
<dbReference type="InterPro" id="IPR008844">
    <property type="entry name" value="Spore_GerAC-like"/>
</dbReference>
<evidence type="ECO:0000259" key="9">
    <source>
        <dbReference type="Pfam" id="PF05504"/>
    </source>
</evidence>
<keyword evidence="3" id="KW-0309">Germination</keyword>
<evidence type="ECO:0000256" key="4">
    <source>
        <dbReference type="ARBA" id="ARBA00022729"/>
    </source>
</evidence>
<dbReference type="NCBIfam" id="TIGR02887">
    <property type="entry name" value="spore_ger_x_C"/>
    <property type="match status" value="1"/>
</dbReference>
<evidence type="ECO:0000256" key="2">
    <source>
        <dbReference type="ARBA" id="ARBA00007886"/>
    </source>
</evidence>
<name>A0ABW3NJL0_9BACI</name>
<dbReference type="InterPro" id="IPR038501">
    <property type="entry name" value="Spore_GerAC_C_sf"/>
</dbReference>
<dbReference type="Proteomes" id="UP001597041">
    <property type="component" value="Unassembled WGS sequence"/>
</dbReference>
<evidence type="ECO:0000256" key="7">
    <source>
        <dbReference type="ARBA" id="ARBA00023288"/>
    </source>
</evidence>
<dbReference type="PROSITE" id="PS51257">
    <property type="entry name" value="PROKAR_LIPOPROTEIN"/>
    <property type="match status" value="1"/>
</dbReference>
<protein>
    <submittedName>
        <fullName evidence="11">Ger(X)C family spore germination protein</fullName>
    </submittedName>
</protein>
<comment type="caution">
    <text evidence="11">The sequence shown here is derived from an EMBL/GenBank/DDBJ whole genome shotgun (WGS) entry which is preliminary data.</text>
</comment>
<dbReference type="EMBL" id="JBHTKK010000015">
    <property type="protein sequence ID" value="MFD1066865.1"/>
    <property type="molecule type" value="Genomic_DNA"/>
</dbReference>
<evidence type="ECO:0000256" key="8">
    <source>
        <dbReference type="SAM" id="SignalP"/>
    </source>
</evidence>
<sequence length="388" mass="43551">MHKVYLFFLCCFCLLLAGCWDEVDIEERGFVIGVALDLAEEQTEGSPMITLTDQFAVPAGLGTPSEGGESSQKPYNNLSLDGQSLLQITRDMALIQGNAPFYEHLKLIVVSEELAREPGIFANSMDLLIRDPEMRRETKVIVSQQNAKEVLEIDSQIEPLPATHIETVNENRDKSGAIIEPLRIGNLNEYMLEKNNYLIPRVVPSDGKMMFKGAAIFDGKKNQLVDIIEEKDVVALNLIIGDFEGGFIKFESNDGMMIYEIKRAKSNIKINTDDSGHVNIDVEIDTEGNIAETFGDRSLLNKGTINEIDKQISERIEQKASSIIKKAQEDIGIDFFGFSQIMQTKHYKEWEKIKDNWDQGENIFQNATVNVKAETTIRSSGTTDKTEE</sequence>
<dbReference type="Pfam" id="PF25198">
    <property type="entry name" value="Spore_GerAC_N"/>
    <property type="match status" value="1"/>
</dbReference>
<keyword evidence="5" id="KW-0472">Membrane</keyword>
<proteinExistence type="inferred from homology"/>
<dbReference type="InterPro" id="IPR057336">
    <property type="entry name" value="GerAC_N"/>
</dbReference>
<dbReference type="InterPro" id="IPR046953">
    <property type="entry name" value="Spore_GerAC-like_C"/>
</dbReference>
<accession>A0ABW3NJL0</accession>
<organism evidence="11 12">
    <name type="scientific">Oceanobacillus locisalsi</name>
    <dbReference type="NCBI Taxonomy" id="546107"/>
    <lineage>
        <taxon>Bacteria</taxon>
        <taxon>Bacillati</taxon>
        <taxon>Bacillota</taxon>
        <taxon>Bacilli</taxon>
        <taxon>Bacillales</taxon>
        <taxon>Bacillaceae</taxon>
        <taxon>Oceanobacillus</taxon>
    </lineage>
</organism>
<feature type="domain" description="Spore germination GerAC-like C-terminal" evidence="9">
    <location>
        <begin position="212"/>
        <end position="381"/>
    </location>
</feature>
<reference evidence="12" key="1">
    <citation type="journal article" date="2019" name="Int. J. Syst. Evol. Microbiol.">
        <title>The Global Catalogue of Microorganisms (GCM) 10K type strain sequencing project: providing services to taxonomists for standard genome sequencing and annotation.</title>
        <authorList>
            <consortium name="The Broad Institute Genomics Platform"/>
            <consortium name="The Broad Institute Genome Sequencing Center for Infectious Disease"/>
            <person name="Wu L."/>
            <person name="Ma J."/>
        </authorList>
    </citation>
    <scope>NUCLEOTIDE SEQUENCE [LARGE SCALE GENOMIC DNA]</scope>
    <source>
        <strain evidence="12">CCUG 56608</strain>
    </source>
</reference>
<keyword evidence="12" id="KW-1185">Reference proteome</keyword>
<comment type="similarity">
    <text evidence="2">Belongs to the GerABKC lipoprotein family.</text>
</comment>
<keyword evidence="7" id="KW-0449">Lipoprotein</keyword>
<evidence type="ECO:0000259" key="10">
    <source>
        <dbReference type="Pfam" id="PF25198"/>
    </source>
</evidence>
<evidence type="ECO:0000313" key="11">
    <source>
        <dbReference type="EMBL" id="MFD1066865.1"/>
    </source>
</evidence>
<dbReference type="Gene3D" id="3.30.300.210">
    <property type="entry name" value="Nutrient germinant receptor protein C, domain 3"/>
    <property type="match status" value="1"/>
</dbReference>
<dbReference type="RefSeq" id="WP_379592591.1">
    <property type="nucleotide sequence ID" value="NZ_JBHTKK010000015.1"/>
</dbReference>
<keyword evidence="6" id="KW-0564">Palmitate</keyword>